<feature type="transmembrane region" description="Helical" evidence="8">
    <location>
        <begin position="344"/>
        <end position="366"/>
    </location>
</feature>
<evidence type="ECO:0000256" key="8">
    <source>
        <dbReference type="SAM" id="Phobius"/>
    </source>
</evidence>
<feature type="transmembrane region" description="Helical" evidence="8">
    <location>
        <begin position="320"/>
        <end position="338"/>
    </location>
</feature>
<dbReference type="EMBL" id="OBQJ01000009">
    <property type="protein sequence ID" value="SOC57365.1"/>
    <property type="molecule type" value="Genomic_DNA"/>
</dbReference>
<feature type="transmembrane region" description="Helical" evidence="8">
    <location>
        <begin position="412"/>
        <end position="429"/>
    </location>
</feature>
<feature type="transmembrane region" description="Helical" evidence="8">
    <location>
        <begin position="88"/>
        <end position="109"/>
    </location>
</feature>
<evidence type="ECO:0000256" key="6">
    <source>
        <dbReference type="ARBA" id="ARBA00022989"/>
    </source>
</evidence>
<feature type="domain" description="Glycosyltransferase RgtA/B/C/D-like" evidence="9">
    <location>
        <begin position="84"/>
        <end position="243"/>
    </location>
</feature>
<accession>A0A285VTI3</accession>
<keyword evidence="2" id="KW-1003">Cell membrane</keyword>
<dbReference type="OrthoDB" id="9775035at2"/>
<feature type="transmembrane region" description="Helical" evidence="8">
    <location>
        <begin position="233"/>
        <end position="253"/>
    </location>
</feature>
<dbReference type="Pfam" id="PF13231">
    <property type="entry name" value="PMT_2"/>
    <property type="match status" value="1"/>
</dbReference>
<evidence type="ECO:0000256" key="4">
    <source>
        <dbReference type="ARBA" id="ARBA00022679"/>
    </source>
</evidence>
<keyword evidence="4 10" id="KW-0808">Transferase</keyword>
<keyword evidence="5 8" id="KW-0812">Transmembrane</keyword>
<sequence>MKHIENQRKVNSFMRFLPLPMTMARHNRFFWCLFLLGSFVILAIGLGLRDPWPADEPRFALNALEMLKTGQFWFPHRAGEIYPDKPPIFMWAMAIGIALTGSVRWGFMLPSLLAAFGTLFLVSDLTRRLYGIRIALLAGIALLSTFQFALQARTAQIDMSLTFFTTLGAYGFLRYSLIDAKNIWWYVSWIAMGIGILTKGVGFLPLALIPGWILFYKQGVVHHPAWKQYIKGFLLLILTVSLWVVPMALIATFGDDSSLTAYRDNILFKQTGERYANSWHHLNPWYYYLVSVIPWAWLPLILAFPWLIKHWQRRLRRRDARIWMPLSAILLVLLFFSLSPGKRGVYILPTIPFLIWAVAPSIPGLLQQKSLNYLATFTIIAISGTLLTAGVLGSYGVSSLNELSQHYGVAPWNWWMTIGALSIPLILWLKPHRGMLIFVIWMLAFWVSWSTWGYVLMNTARSPHDMMQSVQRITGENASLALPDFDEEFILQAQQPVVQFGFKTPLEKQLQRAYAWVKQSPDERWILTRADQAKGETCIDKSEKHDLGIQNSDHWWLLPGSAFFQCPGNEKSAPLYEAPTTK</sequence>
<name>A0A285VTI3_9GAMM</name>
<dbReference type="InterPro" id="IPR050297">
    <property type="entry name" value="LipidA_mod_glycosyltrf_83"/>
</dbReference>
<dbReference type="AlphaFoldDB" id="A0A285VTI3"/>
<reference evidence="10 11" key="1">
    <citation type="submission" date="2017-08" db="EMBL/GenBank/DDBJ databases">
        <authorList>
            <person name="de Groot N.N."/>
        </authorList>
    </citation>
    <scope>NUCLEOTIDE SEQUENCE [LARGE SCALE GENOMIC DNA]</scope>
    <source>
        <strain evidence="10 11">USBA 855</strain>
    </source>
</reference>
<feature type="transmembrane region" description="Helical" evidence="8">
    <location>
        <begin position="129"/>
        <end position="150"/>
    </location>
</feature>
<feature type="transmembrane region" description="Helical" evidence="8">
    <location>
        <begin position="285"/>
        <end position="308"/>
    </location>
</feature>
<feature type="transmembrane region" description="Helical" evidence="8">
    <location>
        <begin position="373"/>
        <end position="392"/>
    </location>
</feature>
<dbReference type="GO" id="GO:0010041">
    <property type="term" value="P:response to iron(III) ion"/>
    <property type="evidence" value="ECO:0007669"/>
    <property type="project" value="TreeGrafter"/>
</dbReference>
<evidence type="ECO:0000313" key="10">
    <source>
        <dbReference type="EMBL" id="SOC57365.1"/>
    </source>
</evidence>
<evidence type="ECO:0000256" key="2">
    <source>
        <dbReference type="ARBA" id="ARBA00022475"/>
    </source>
</evidence>
<dbReference type="PANTHER" id="PTHR33908:SF3">
    <property type="entry name" value="UNDECAPRENYL PHOSPHATE-ALPHA-4-AMINO-4-DEOXY-L-ARABINOSE ARABINOSYL TRANSFERASE"/>
    <property type="match status" value="1"/>
</dbReference>
<dbReference type="GO" id="GO:0005886">
    <property type="term" value="C:plasma membrane"/>
    <property type="evidence" value="ECO:0007669"/>
    <property type="project" value="UniProtKB-SubCell"/>
</dbReference>
<evidence type="ECO:0000256" key="5">
    <source>
        <dbReference type="ARBA" id="ARBA00022692"/>
    </source>
</evidence>
<evidence type="ECO:0000256" key="7">
    <source>
        <dbReference type="ARBA" id="ARBA00023136"/>
    </source>
</evidence>
<evidence type="ECO:0000259" key="9">
    <source>
        <dbReference type="Pfam" id="PF13231"/>
    </source>
</evidence>
<dbReference type="RefSeq" id="WP_097023786.1">
    <property type="nucleotide sequence ID" value="NZ_OBQJ01000009.1"/>
</dbReference>
<keyword evidence="6 8" id="KW-1133">Transmembrane helix</keyword>
<proteinExistence type="predicted"/>
<organism evidence="10 11">
    <name type="scientific">Chromohalobacter canadensis</name>
    <dbReference type="NCBI Taxonomy" id="141389"/>
    <lineage>
        <taxon>Bacteria</taxon>
        <taxon>Pseudomonadati</taxon>
        <taxon>Pseudomonadota</taxon>
        <taxon>Gammaproteobacteria</taxon>
        <taxon>Oceanospirillales</taxon>
        <taxon>Halomonadaceae</taxon>
        <taxon>Chromohalobacter</taxon>
    </lineage>
</organism>
<dbReference type="GO" id="GO:0016763">
    <property type="term" value="F:pentosyltransferase activity"/>
    <property type="evidence" value="ECO:0007669"/>
    <property type="project" value="TreeGrafter"/>
</dbReference>
<evidence type="ECO:0000256" key="3">
    <source>
        <dbReference type="ARBA" id="ARBA00022676"/>
    </source>
</evidence>
<evidence type="ECO:0000256" key="1">
    <source>
        <dbReference type="ARBA" id="ARBA00004651"/>
    </source>
</evidence>
<dbReference type="GO" id="GO:0009103">
    <property type="term" value="P:lipopolysaccharide biosynthetic process"/>
    <property type="evidence" value="ECO:0007669"/>
    <property type="project" value="TreeGrafter"/>
</dbReference>
<feature type="transmembrane region" description="Helical" evidence="8">
    <location>
        <begin position="183"/>
        <end position="213"/>
    </location>
</feature>
<dbReference type="Proteomes" id="UP000219023">
    <property type="component" value="Unassembled WGS sequence"/>
</dbReference>
<evidence type="ECO:0000313" key="11">
    <source>
        <dbReference type="Proteomes" id="UP000219023"/>
    </source>
</evidence>
<protein>
    <submittedName>
        <fullName evidence="10">4-amino-4-deoxy-L-arabinose transferase</fullName>
    </submittedName>
</protein>
<gene>
    <name evidence="10" type="ORF">SAMN05421509_10954</name>
</gene>
<keyword evidence="7 8" id="KW-0472">Membrane</keyword>
<feature type="transmembrane region" description="Helical" evidence="8">
    <location>
        <begin position="436"/>
        <end position="457"/>
    </location>
</feature>
<comment type="subcellular location">
    <subcellularLocation>
        <location evidence="1">Cell membrane</location>
        <topology evidence="1">Multi-pass membrane protein</topology>
    </subcellularLocation>
</comment>
<dbReference type="InterPro" id="IPR038731">
    <property type="entry name" value="RgtA/B/C-like"/>
</dbReference>
<dbReference type="PANTHER" id="PTHR33908">
    <property type="entry name" value="MANNOSYLTRANSFERASE YKCB-RELATED"/>
    <property type="match status" value="1"/>
</dbReference>
<keyword evidence="3" id="KW-0328">Glycosyltransferase</keyword>